<protein>
    <recommendedName>
        <fullName evidence="1">PPM-type phosphatase domain-containing protein</fullName>
    </recommendedName>
</protein>
<dbReference type="SUPFAM" id="SSF81606">
    <property type="entry name" value="PP2C-like"/>
    <property type="match status" value="1"/>
</dbReference>
<feature type="domain" description="PPM-type phosphatase" evidence="1">
    <location>
        <begin position="1"/>
        <end position="53"/>
    </location>
</feature>
<dbReference type="InterPro" id="IPR036457">
    <property type="entry name" value="PPM-type-like_dom_sf"/>
</dbReference>
<organism evidence="2">
    <name type="scientific">Populus davidiana</name>
    <dbReference type="NCBI Taxonomy" id="266767"/>
    <lineage>
        <taxon>Eukaryota</taxon>
        <taxon>Viridiplantae</taxon>
        <taxon>Streptophyta</taxon>
        <taxon>Embryophyta</taxon>
        <taxon>Tracheophyta</taxon>
        <taxon>Spermatophyta</taxon>
        <taxon>Magnoliopsida</taxon>
        <taxon>eudicotyledons</taxon>
        <taxon>Gunneridae</taxon>
        <taxon>Pentapetalae</taxon>
        <taxon>rosids</taxon>
        <taxon>fabids</taxon>
        <taxon>Malpighiales</taxon>
        <taxon>Salicaceae</taxon>
        <taxon>Saliceae</taxon>
        <taxon>Populus</taxon>
    </lineage>
</organism>
<dbReference type="AlphaFoldDB" id="A0A6M2ER28"/>
<dbReference type="InterPro" id="IPR001932">
    <property type="entry name" value="PPM-type_phosphatase-like_dom"/>
</dbReference>
<sequence length="123" mass="14552">MSRAFGDFCTKKGGIIALADISYHRVTSKEQFVVLASDGVRDYLKWQPIVNWLQRRQWWRLLQVHGKGSLLVRKWRIERWFASFLSGVALMYIMLQDSQLFSDYYSLRNLRNPDNNTGGHRNR</sequence>
<dbReference type="EMBL" id="GILB01005416">
    <property type="protein sequence ID" value="NUU85749.1"/>
    <property type="molecule type" value="Transcribed_RNA"/>
</dbReference>
<reference evidence="2" key="1">
    <citation type="submission" date="2020-03" db="EMBL/GenBank/DDBJ databases">
        <authorList>
            <person name="Zhang R."/>
        </authorList>
    </citation>
    <scope>NUCLEOTIDE SEQUENCE</scope>
</reference>
<accession>A0A6M2ER28</accession>
<evidence type="ECO:0000259" key="1">
    <source>
        <dbReference type="Pfam" id="PF00481"/>
    </source>
</evidence>
<evidence type="ECO:0000313" key="2">
    <source>
        <dbReference type="EMBL" id="NUU85749.1"/>
    </source>
</evidence>
<dbReference type="Gene3D" id="3.60.40.10">
    <property type="entry name" value="PPM-type phosphatase domain"/>
    <property type="match status" value="1"/>
</dbReference>
<name>A0A6M2ER28_9ROSI</name>
<dbReference type="Pfam" id="PF00481">
    <property type="entry name" value="PP2C"/>
    <property type="match status" value="1"/>
</dbReference>
<proteinExistence type="predicted"/>